<evidence type="ECO:0000256" key="1">
    <source>
        <dbReference type="SAM" id="MobiDB-lite"/>
    </source>
</evidence>
<feature type="compositionally biased region" description="Polar residues" evidence="1">
    <location>
        <begin position="48"/>
        <end position="57"/>
    </location>
</feature>
<dbReference type="EMBL" id="JASSZA010000002">
    <property type="protein sequence ID" value="KAK2117580.1"/>
    <property type="molecule type" value="Genomic_DNA"/>
</dbReference>
<evidence type="ECO:0000313" key="3">
    <source>
        <dbReference type="Proteomes" id="UP001266305"/>
    </source>
</evidence>
<evidence type="ECO:0000313" key="2">
    <source>
        <dbReference type="EMBL" id="KAK2117580.1"/>
    </source>
</evidence>
<sequence>MASLSELHPGFHRGSCKAGHDTHSILSGDKSTGNQGSRGRALGFTHAPETQSPSFQHSMRLTACHSLRITDTQRSEPLRRDDAQYTASQVLVAISPYDQEGPFFAITRRQLLQKLLASHHLPPLNRGWTTIYHL</sequence>
<accession>A0ABQ9W7W1</accession>
<organism evidence="2 3">
    <name type="scientific">Saguinus oedipus</name>
    <name type="common">Cotton-top tamarin</name>
    <name type="synonym">Oedipomidas oedipus</name>
    <dbReference type="NCBI Taxonomy" id="9490"/>
    <lineage>
        <taxon>Eukaryota</taxon>
        <taxon>Metazoa</taxon>
        <taxon>Chordata</taxon>
        <taxon>Craniata</taxon>
        <taxon>Vertebrata</taxon>
        <taxon>Euteleostomi</taxon>
        <taxon>Mammalia</taxon>
        <taxon>Eutheria</taxon>
        <taxon>Euarchontoglires</taxon>
        <taxon>Primates</taxon>
        <taxon>Haplorrhini</taxon>
        <taxon>Platyrrhini</taxon>
        <taxon>Cebidae</taxon>
        <taxon>Callitrichinae</taxon>
        <taxon>Saguinus</taxon>
    </lineage>
</organism>
<comment type="caution">
    <text evidence="2">The sequence shown here is derived from an EMBL/GenBank/DDBJ whole genome shotgun (WGS) entry which is preliminary data.</text>
</comment>
<name>A0ABQ9W7W1_SAGOE</name>
<proteinExistence type="predicted"/>
<feature type="region of interest" description="Disordered" evidence="1">
    <location>
        <begin position="1"/>
        <end position="57"/>
    </location>
</feature>
<keyword evidence="3" id="KW-1185">Reference proteome</keyword>
<gene>
    <name evidence="2" type="ORF">P7K49_004466</name>
</gene>
<dbReference type="Proteomes" id="UP001266305">
    <property type="component" value="Unassembled WGS sequence"/>
</dbReference>
<protein>
    <submittedName>
        <fullName evidence="2">Uncharacterized protein</fullName>
    </submittedName>
</protein>
<reference evidence="2 3" key="1">
    <citation type="submission" date="2023-05" db="EMBL/GenBank/DDBJ databases">
        <title>B98-5 Cell Line De Novo Hybrid Assembly: An Optical Mapping Approach.</title>
        <authorList>
            <person name="Kananen K."/>
            <person name="Auerbach J.A."/>
            <person name="Kautto E."/>
            <person name="Blachly J.S."/>
        </authorList>
    </citation>
    <scope>NUCLEOTIDE SEQUENCE [LARGE SCALE GENOMIC DNA]</scope>
    <source>
        <strain evidence="2">B95-8</strain>
        <tissue evidence="2">Cell line</tissue>
    </source>
</reference>